<evidence type="ECO:0000313" key="1">
    <source>
        <dbReference type="EMBL" id="RXG25704.1"/>
    </source>
</evidence>
<name>A0A4Q0PFN8_9FLAO</name>
<accession>A0A4Q0PFN8</accession>
<dbReference type="OrthoDB" id="6315383at2"/>
<comment type="caution">
    <text evidence="1">The sequence shown here is derived from an EMBL/GenBank/DDBJ whole genome shotgun (WGS) entry which is preliminary data.</text>
</comment>
<sequence length="1121" mass="124050">MPGPNNRPIAGNSTTVVNETTIQNILNQEIFNNTGYTSITDIIQNLEANGGEIIELGDIGFTEDTTVYDFINASGDTWQLEENTMYFFTAQSGDYSHLYYWQGDTPLTIGAGGTPVTVDDFEILLISDNSKPEIPDNSLPKGLAGQAYYIKQGNEVEPDYTLKRGIVTETEAEFTEATTQEISLAEVFNQWQFFSHSGSKNAALASPPNYPGLDPGGFGGTPLTQDIIDQKKAWGYDPVNDRIFLTQNFGVYSGFVSPKSYTNYILEASLSSTSSDDDYLGLVMAFQKDPVTGYEYTISVIRVLNELSGQGNITYALYYNFFQNGNQSQTHGLSQQISIIDGTDLAPIIEGQGNGWVGNHCKLRVERVGDVFSVKTSQFGSYDLDDATLLTIDLNDTPELERFKTGGQVGFSALSQANAFFSDVYFTGFNEYILDLRNGYDAPRIFSFDFENNLWAEDPNLTYNDIWGINRFVDDYLFGRVYYLGADKPIKLPGGSGAVVAGPSEIIEVRSKDQIINQDLDETKVYRLMKSIEINGTTERIRIDNLKKLAGLGHNDTTISVTGNNGIGFVSSGNGRNIDLENLQIAATGTGAKAFDVTDVDGTHEMRLLSVNFSGCKSLGDLRGYRQYYWNDIGLYGCQDGATFHGTSNGAYINGLNLFSFAATGTLFKEGDNLEFTNRFFSALNLDVPTGAKLLDFAPDVFQGNELMQFNGCIAKVNGVLDPENSKTLVPNISANDTVSKWTGNTGLHNSSIERFIEDTGVAGNFEISWLVDTYYLEMTADTTFTERDLPAPGKNTKEILIYLTGDFAPTFPAGWTVNQVGTYKGADVNEIRIKNIKTGIYFTQISNSLSIYPAPFIESIEPSGVTPNTTQDFIVKGSFFTPEGFGGIVGQTRTSSNFKNQGEYRFTADIGANEGDFDLFMNNGTETKKINAVSVVLGDVFQPLDVTDWTVLTGDFEFAQGKASVVDQLNVYKEANWNQVIDFTKNFRIDLAFTDSDNPHSLGQKDYIYMVRTSDDVRQFGFEMDYNSGYGLLRHTPNNSAITTGISDFRSYWLNDGTRRYILRIEWIDDIMTVKKVRENGTQDGPTGTITPPYGFDENMYIQVSLKYGAALLKYVEFTN</sequence>
<dbReference type="AlphaFoldDB" id="A0A4Q0PFN8"/>
<gene>
    <name evidence="1" type="ORF">DSM02_871</name>
</gene>
<dbReference type="EMBL" id="QOVK01000002">
    <property type="protein sequence ID" value="RXG25704.1"/>
    <property type="molecule type" value="Genomic_DNA"/>
</dbReference>
<reference evidence="1 2" key="1">
    <citation type="submission" date="2018-07" db="EMBL/GenBank/DDBJ databases">
        <title>Leeuwenhoekiella genomics.</title>
        <authorList>
            <person name="Tahon G."/>
            <person name="Willems A."/>
        </authorList>
    </citation>
    <scope>NUCLEOTIDE SEQUENCE [LARGE SCALE GENOMIC DNA]</scope>
    <source>
        <strain evidence="1 2">LMG 29608</strain>
    </source>
</reference>
<dbReference type="RefSeq" id="WP_128764509.1">
    <property type="nucleotide sequence ID" value="NZ_JBHUOO010000023.1"/>
</dbReference>
<protein>
    <submittedName>
        <fullName evidence="1">Uncharacterized protein</fullName>
    </submittedName>
</protein>
<proteinExistence type="predicted"/>
<organism evidence="1 2">
    <name type="scientific">Leeuwenhoekiella polynyae</name>
    <dbReference type="NCBI Taxonomy" id="1550906"/>
    <lineage>
        <taxon>Bacteria</taxon>
        <taxon>Pseudomonadati</taxon>
        <taxon>Bacteroidota</taxon>
        <taxon>Flavobacteriia</taxon>
        <taxon>Flavobacteriales</taxon>
        <taxon>Flavobacteriaceae</taxon>
        <taxon>Leeuwenhoekiella</taxon>
    </lineage>
</organism>
<dbReference type="Proteomes" id="UP000289859">
    <property type="component" value="Unassembled WGS sequence"/>
</dbReference>
<keyword evidence="2" id="KW-1185">Reference proteome</keyword>
<evidence type="ECO:0000313" key="2">
    <source>
        <dbReference type="Proteomes" id="UP000289859"/>
    </source>
</evidence>